<dbReference type="Proteomes" id="UP001470230">
    <property type="component" value="Unassembled WGS sequence"/>
</dbReference>
<organism evidence="1 2">
    <name type="scientific">Tritrichomonas musculus</name>
    <dbReference type="NCBI Taxonomy" id="1915356"/>
    <lineage>
        <taxon>Eukaryota</taxon>
        <taxon>Metamonada</taxon>
        <taxon>Parabasalia</taxon>
        <taxon>Tritrichomonadida</taxon>
        <taxon>Tritrichomonadidae</taxon>
        <taxon>Tritrichomonas</taxon>
    </lineage>
</organism>
<name>A0ABR2I8I2_9EUKA</name>
<gene>
    <name evidence="1" type="ORF">M9Y10_013435</name>
</gene>
<protein>
    <submittedName>
        <fullName evidence="1">Uncharacterized protein</fullName>
    </submittedName>
</protein>
<reference evidence="1 2" key="1">
    <citation type="submission" date="2024-04" db="EMBL/GenBank/DDBJ databases">
        <title>Tritrichomonas musculus Genome.</title>
        <authorList>
            <person name="Alves-Ferreira E."/>
            <person name="Grigg M."/>
            <person name="Lorenzi H."/>
            <person name="Galac M."/>
        </authorList>
    </citation>
    <scope>NUCLEOTIDE SEQUENCE [LARGE SCALE GENOMIC DNA]</scope>
    <source>
        <strain evidence="1 2">EAF2021</strain>
    </source>
</reference>
<sequence length="60" mass="6908">MSILKGEKETKVPKNVVVDGENIELNVYFYGYGHNYNECIKDFLRISAKPQMLPRLAYGI</sequence>
<comment type="caution">
    <text evidence="1">The sequence shown here is derived from an EMBL/GenBank/DDBJ whole genome shotgun (WGS) entry which is preliminary data.</text>
</comment>
<dbReference type="EMBL" id="JAPFFF010000019">
    <property type="protein sequence ID" value="KAK8858332.1"/>
    <property type="molecule type" value="Genomic_DNA"/>
</dbReference>
<evidence type="ECO:0000313" key="1">
    <source>
        <dbReference type="EMBL" id="KAK8858332.1"/>
    </source>
</evidence>
<proteinExistence type="predicted"/>
<evidence type="ECO:0000313" key="2">
    <source>
        <dbReference type="Proteomes" id="UP001470230"/>
    </source>
</evidence>
<accession>A0ABR2I8I2</accession>
<keyword evidence="2" id="KW-1185">Reference proteome</keyword>